<evidence type="ECO:0000256" key="1">
    <source>
        <dbReference type="ARBA" id="ARBA00022679"/>
    </source>
</evidence>
<keyword evidence="1" id="KW-0808">Transferase</keyword>
<evidence type="ECO:0000313" key="7">
    <source>
        <dbReference type="EMBL" id="RKH63704.1"/>
    </source>
</evidence>
<dbReference type="GO" id="GO:0005524">
    <property type="term" value="F:ATP binding"/>
    <property type="evidence" value="ECO:0007669"/>
    <property type="project" value="UniProtKB-UniRule"/>
</dbReference>
<dbReference type="AlphaFoldDB" id="A0A3A8QKJ3"/>
<sequence>MEEYRLLHLIGQGGMGQIYLAEDTLLERHVAVKFVAMVRPDARARQRFQVEARAIARLSHPNVVAIHRVGDLDGRPYLVTEFVRGQSLEALPKPLPWKQVLHIGSSLARGLAAAHRGGVLHRDIKPANVMLTDEGQVKLLDFGLAKLLAEAPSSDGERLESPAQPPVSPLSGAGGLVGTPLYMAPETLQGAAATRASDLYAVGAVLYELCSGVAPRQTASPSASLEEWTELEPVPLRQWVKEVEPRFEAIIARCLLREPGHRYASAEELLGALDAVLDERAPGDIPEGNPYRGLQAFDANHRTLFFGRDAERMEIVERLRSGPLVVVTGHSGVGKSSLCRAGVLPSLVEGALEDGRTYRAIRFVPGRAPVAALAAATAEALGKEEGPLTEQLWNDPQGFCRELRVGLERNTGVIVFLDQAEEFFTQAPPEEALACGEALGWMLQAATGLRVLVTVRGDFLSQFAGLPVLGDEVPRGLYLLRGLSPAGARAAIVEPARRKGVTFESEAVVEALVSSSDTSRGGLPLLQFAMAELWEARDQTLQRIPASALATIGGVGGALARHADRVMASLPPAQIVSARRVFLRLAMPEGTRARRTRAELEATVPQVGPVLEGLVRGRLLVAREERGETVYEVAHEALLHGWATLRDWLEADAGKRPLRERVEAAASEWVRLGHAPETLWSERQLAEVRHLEPADTSPLGTHFLAAARASVRRGRIRRGSLTAAVPLTLLLVLGALRLRDGWELQRKVEERLDAAKVEVEQGRRARDEAARLRTEAFARFKVRTVATSAEATERREEAERLWTQAQEAADRTEAVLSKAAQILEGALTFGTGDGRVQELLGDVLLERIQLADAFHQPAPHRELMERLRSYDPDGVREARLKRPPSLSLTTVPPDAMVELERYEDEAGRKKPVPTGVLRRAPLTSVEITDGPGSYLLTVRAPDRAVVRYPLLLVSGESVSLALWLPPQREVPEGFVYVPPGPFLFGSTAPDVLRRGLLRSTPLHEEWTGAFMIQRTEVSFGEWIRFLDSRTSQAERDRRLPRSGGAPMAIQLQRGADGAWTLTLGSGANQVSAKEGTPLRIPGRPRAQDWWRFPVMSIDQHDVDAYTAWLAETGQVPGARRCSELEWERAARGADGRSYPHGELLSPEEATIDETYQRKAFGPDEVDAHASSASPFGILNTAGNAYEWVRSTSSEDEALIRGGAWYYDAWIAFAPNRTVVEPQTRDPTVGLRVCADAPRALLP</sequence>
<dbReference type="Gene3D" id="3.90.1580.10">
    <property type="entry name" value="paralog of FGE (formylglycine-generating enzyme)"/>
    <property type="match status" value="1"/>
</dbReference>
<keyword evidence="2 5" id="KW-0547">Nucleotide-binding</keyword>
<dbReference type="Gene3D" id="1.10.510.10">
    <property type="entry name" value="Transferase(Phosphotransferase) domain 1"/>
    <property type="match status" value="1"/>
</dbReference>
<dbReference type="SUPFAM" id="SSF52540">
    <property type="entry name" value="P-loop containing nucleoside triphosphate hydrolases"/>
    <property type="match status" value="1"/>
</dbReference>
<organism evidence="7 8">
    <name type="scientific">Corallococcus llansteffanensis</name>
    <dbReference type="NCBI Taxonomy" id="2316731"/>
    <lineage>
        <taxon>Bacteria</taxon>
        <taxon>Pseudomonadati</taxon>
        <taxon>Myxococcota</taxon>
        <taxon>Myxococcia</taxon>
        <taxon>Myxococcales</taxon>
        <taxon>Cystobacterineae</taxon>
        <taxon>Myxococcaceae</taxon>
        <taxon>Corallococcus</taxon>
    </lineage>
</organism>
<evidence type="ECO:0000259" key="6">
    <source>
        <dbReference type="PROSITE" id="PS50011"/>
    </source>
</evidence>
<evidence type="ECO:0000256" key="5">
    <source>
        <dbReference type="PROSITE-ProRule" id="PRU10141"/>
    </source>
</evidence>
<dbReference type="CDD" id="cd14014">
    <property type="entry name" value="STKc_PknB_like"/>
    <property type="match status" value="1"/>
</dbReference>
<name>A0A3A8QKJ3_9BACT</name>
<dbReference type="PROSITE" id="PS50011">
    <property type="entry name" value="PROTEIN_KINASE_DOM"/>
    <property type="match status" value="1"/>
</dbReference>
<comment type="caution">
    <text evidence="7">The sequence shown here is derived from an EMBL/GenBank/DDBJ whole genome shotgun (WGS) entry which is preliminary data.</text>
</comment>
<gene>
    <name evidence="7" type="ORF">D7V93_08430</name>
</gene>
<evidence type="ECO:0000256" key="2">
    <source>
        <dbReference type="ARBA" id="ARBA00022741"/>
    </source>
</evidence>
<feature type="binding site" evidence="5">
    <location>
        <position position="33"/>
    </location>
    <ligand>
        <name>ATP</name>
        <dbReference type="ChEBI" id="CHEBI:30616"/>
    </ligand>
</feature>
<dbReference type="GO" id="GO:0004674">
    <property type="term" value="F:protein serine/threonine kinase activity"/>
    <property type="evidence" value="ECO:0007669"/>
    <property type="project" value="UniProtKB-KW"/>
</dbReference>
<dbReference type="SMART" id="SM00220">
    <property type="entry name" value="S_TKc"/>
    <property type="match status" value="1"/>
</dbReference>
<dbReference type="EMBL" id="RAWB01000060">
    <property type="protein sequence ID" value="RKH63704.1"/>
    <property type="molecule type" value="Genomic_DNA"/>
</dbReference>
<dbReference type="InterPro" id="IPR016187">
    <property type="entry name" value="CTDL_fold"/>
</dbReference>
<dbReference type="InterPro" id="IPR042095">
    <property type="entry name" value="SUMF_sf"/>
</dbReference>
<accession>A0A3A8QKJ3</accession>
<keyword evidence="3 7" id="KW-0418">Kinase</keyword>
<dbReference type="PANTHER" id="PTHR43289">
    <property type="entry name" value="MITOGEN-ACTIVATED PROTEIN KINASE KINASE KINASE 20-RELATED"/>
    <property type="match status" value="1"/>
</dbReference>
<keyword evidence="8" id="KW-1185">Reference proteome</keyword>
<evidence type="ECO:0000313" key="8">
    <source>
        <dbReference type="Proteomes" id="UP000272888"/>
    </source>
</evidence>
<dbReference type="Pfam" id="PF03781">
    <property type="entry name" value="FGE-sulfatase"/>
    <property type="match status" value="1"/>
</dbReference>
<dbReference type="SUPFAM" id="SSF56112">
    <property type="entry name" value="Protein kinase-like (PK-like)"/>
    <property type="match status" value="1"/>
</dbReference>
<dbReference type="Proteomes" id="UP000272888">
    <property type="component" value="Unassembled WGS sequence"/>
</dbReference>
<dbReference type="Gene3D" id="3.30.200.20">
    <property type="entry name" value="Phosphorylase Kinase, domain 1"/>
    <property type="match status" value="1"/>
</dbReference>
<keyword evidence="7" id="KW-0723">Serine/threonine-protein kinase</keyword>
<proteinExistence type="predicted"/>
<evidence type="ECO:0000256" key="3">
    <source>
        <dbReference type="ARBA" id="ARBA00022777"/>
    </source>
</evidence>
<dbReference type="SUPFAM" id="SSF56436">
    <property type="entry name" value="C-type lectin-like"/>
    <property type="match status" value="1"/>
</dbReference>
<dbReference type="Gene3D" id="3.40.50.300">
    <property type="entry name" value="P-loop containing nucleotide triphosphate hydrolases"/>
    <property type="match status" value="1"/>
</dbReference>
<dbReference type="InterPro" id="IPR005532">
    <property type="entry name" value="SUMF_dom"/>
</dbReference>
<keyword evidence="4 5" id="KW-0067">ATP-binding</keyword>
<dbReference type="PANTHER" id="PTHR43289:SF30">
    <property type="entry name" value="NON-SPECIFIC SERINE_THREONINE PROTEIN KINASE"/>
    <property type="match status" value="1"/>
</dbReference>
<dbReference type="Pfam" id="PF00069">
    <property type="entry name" value="Pkinase"/>
    <property type="match status" value="1"/>
</dbReference>
<dbReference type="InterPro" id="IPR017441">
    <property type="entry name" value="Protein_kinase_ATP_BS"/>
</dbReference>
<dbReference type="PROSITE" id="PS00108">
    <property type="entry name" value="PROTEIN_KINASE_ST"/>
    <property type="match status" value="1"/>
</dbReference>
<reference evidence="8" key="1">
    <citation type="submission" date="2018-09" db="EMBL/GenBank/DDBJ databases">
        <authorList>
            <person name="Livingstone P.G."/>
            <person name="Whitworth D.E."/>
        </authorList>
    </citation>
    <scope>NUCLEOTIDE SEQUENCE [LARGE SCALE GENOMIC DNA]</scope>
    <source>
        <strain evidence="8">CA051B</strain>
    </source>
</reference>
<dbReference type="InterPro" id="IPR049052">
    <property type="entry name" value="nSTAND1"/>
</dbReference>
<feature type="domain" description="Protein kinase" evidence="6">
    <location>
        <begin position="4"/>
        <end position="277"/>
    </location>
</feature>
<dbReference type="Pfam" id="PF20703">
    <property type="entry name" value="nSTAND1"/>
    <property type="match status" value="1"/>
</dbReference>
<dbReference type="InterPro" id="IPR000719">
    <property type="entry name" value="Prot_kinase_dom"/>
</dbReference>
<dbReference type="InterPro" id="IPR008271">
    <property type="entry name" value="Ser/Thr_kinase_AS"/>
</dbReference>
<evidence type="ECO:0000256" key="4">
    <source>
        <dbReference type="ARBA" id="ARBA00022840"/>
    </source>
</evidence>
<dbReference type="PROSITE" id="PS00107">
    <property type="entry name" value="PROTEIN_KINASE_ATP"/>
    <property type="match status" value="1"/>
</dbReference>
<dbReference type="InterPro" id="IPR027417">
    <property type="entry name" value="P-loop_NTPase"/>
</dbReference>
<dbReference type="InterPro" id="IPR011009">
    <property type="entry name" value="Kinase-like_dom_sf"/>
</dbReference>
<protein>
    <submittedName>
        <fullName evidence="7">Serine/threonine protein kinase</fullName>
    </submittedName>
</protein>